<dbReference type="PANTHER" id="PTHR42964">
    <property type="entry name" value="ENOYL-COA HYDRATASE"/>
    <property type="match status" value="1"/>
</dbReference>
<sequence>MSEVLLSWITPDVACLTLNRPHAGNALNEALLLQLAEHLELLASRDDLRALVLDGEGPHLCTGADLHWMRRSLAFSHAQNLDDAERLAIVLQRLDEFPVPVLALAKGSVFGGALGLISCADYVLASNDARFSFSEARLGLVPALISPYVVRAIGMRQARHYMLSAEIFDTASAVHLGLVHRQTATSALHSSRDQWLGHIHKGGPQACREIKTMLRRLGKHDGLLEEQPDNLRLIAKVRTSPEGQAGLNAFFNNRKPDWAL</sequence>
<dbReference type="PANTHER" id="PTHR42964:SF1">
    <property type="entry name" value="POLYKETIDE BIOSYNTHESIS ENOYL-COA HYDRATASE PKSH-RELATED"/>
    <property type="match status" value="1"/>
</dbReference>
<evidence type="ECO:0008006" key="4">
    <source>
        <dbReference type="Google" id="ProtNLM"/>
    </source>
</evidence>
<evidence type="ECO:0000313" key="2">
    <source>
        <dbReference type="EMBL" id="APC15478.1"/>
    </source>
</evidence>
<reference evidence="3" key="1">
    <citation type="submission" date="2016-10" db="EMBL/GenBank/DDBJ databases">
        <title>Pseudomonas frederiksbergensis ERGS4:02 complete genome.</title>
        <authorList>
            <person name="Kumar R."/>
            <person name="Acharya V."/>
            <person name="Singh D."/>
        </authorList>
    </citation>
    <scope>NUCLEOTIDE SEQUENCE [LARGE SCALE GENOMIC DNA]</scope>
    <source>
        <strain evidence="3">ERGS4:02</strain>
    </source>
</reference>
<dbReference type="GO" id="GO:0008300">
    <property type="term" value="P:isoprenoid catabolic process"/>
    <property type="evidence" value="ECO:0007669"/>
    <property type="project" value="TreeGrafter"/>
</dbReference>
<protein>
    <recommendedName>
        <fullName evidence="4">Enoyl-CoA hydratase</fullName>
    </recommendedName>
</protein>
<dbReference type="Pfam" id="PF00378">
    <property type="entry name" value="ECH_1"/>
    <property type="match status" value="1"/>
</dbReference>
<gene>
    <name evidence="2" type="ORF">BLL42_06965</name>
</gene>
<dbReference type="InterPro" id="IPR014748">
    <property type="entry name" value="Enoyl-CoA_hydra_C"/>
</dbReference>
<proteinExistence type="inferred from homology"/>
<accession>A0A1J0EHG3</accession>
<dbReference type="Proteomes" id="UP000182567">
    <property type="component" value="Chromosome"/>
</dbReference>
<dbReference type="CDD" id="cd06558">
    <property type="entry name" value="crotonase-like"/>
    <property type="match status" value="1"/>
</dbReference>
<dbReference type="SUPFAM" id="SSF52096">
    <property type="entry name" value="ClpP/crotonase"/>
    <property type="match status" value="1"/>
</dbReference>
<organism evidence="2 3">
    <name type="scientific">Pseudomonas frederiksbergensis</name>
    <dbReference type="NCBI Taxonomy" id="104087"/>
    <lineage>
        <taxon>Bacteria</taxon>
        <taxon>Pseudomonadati</taxon>
        <taxon>Pseudomonadota</taxon>
        <taxon>Gammaproteobacteria</taxon>
        <taxon>Pseudomonadales</taxon>
        <taxon>Pseudomonadaceae</taxon>
        <taxon>Pseudomonas</taxon>
    </lineage>
</organism>
<dbReference type="InterPro" id="IPR051683">
    <property type="entry name" value="Enoyl-CoA_Hydratase/Isomerase"/>
</dbReference>
<dbReference type="GeneID" id="46907961"/>
<evidence type="ECO:0000313" key="3">
    <source>
        <dbReference type="Proteomes" id="UP000182567"/>
    </source>
</evidence>
<evidence type="ECO:0000256" key="1">
    <source>
        <dbReference type="ARBA" id="ARBA00005254"/>
    </source>
</evidence>
<dbReference type="EMBL" id="CP017886">
    <property type="protein sequence ID" value="APC15478.1"/>
    <property type="molecule type" value="Genomic_DNA"/>
</dbReference>
<dbReference type="InterPro" id="IPR001753">
    <property type="entry name" value="Enoyl-CoA_hydra/iso"/>
</dbReference>
<dbReference type="InterPro" id="IPR029045">
    <property type="entry name" value="ClpP/crotonase-like_dom_sf"/>
</dbReference>
<name>A0A1J0EHG3_9PSED</name>
<dbReference type="Gene3D" id="3.90.226.10">
    <property type="entry name" value="2-enoyl-CoA Hydratase, Chain A, domain 1"/>
    <property type="match status" value="1"/>
</dbReference>
<dbReference type="RefSeq" id="WP_071551421.1">
    <property type="nucleotide sequence ID" value="NZ_CP017886.1"/>
</dbReference>
<dbReference type="OrthoDB" id="9807606at2"/>
<comment type="similarity">
    <text evidence="1">Belongs to the enoyl-CoA hydratase/isomerase family.</text>
</comment>
<dbReference type="Gene3D" id="1.10.12.10">
    <property type="entry name" value="Lyase 2-enoyl-coa Hydratase, Chain A, domain 2"/>
    <property type="match status" value="1"/>
</dbReference>
<dbReference type="GO" id="GO:0003824">
    <property type="term" value="F:catalytic activity"/>
    <property type="evidence" value="ECO:0007669"/>
    <property type="project" value="UniProtKB-ARBA"/>
</dbReference>
<dbReference type="AlphaFoldDB" id="A0A1J0EHG3"/>